<keyword evidence="2" id="KW-1133">Transmembrane helix</keyword>
<keyword evidence="2" id="KW-0472">Membrane</keyword>
<proteinExistence type="predicted"/>
<gene>
    <name evidence="3" type="ORF">ACFFLH_01275</name>
</gene>
<dbReference type="EMBL" id="JBHLZN010000001">
    <property type="protein sequence ID" value="MFB9885042.1"/>
    <property type="molecule type" value="Genomic_DNA"/>
</dbReference>
<dbReference type="InterPro" id="IPR008621">
    <property type="entry name" value="Cbb3-typ_cyt_oxidase_comp"/>
</dbReference>
<sequence>MEFFIAFRPWISVIMLVTFIGLFIWIWGIKKGKDFDEAANLPFAEDEQEPKDGVEPSHDRENKR</sequence>
<keyword evidence="4" id="KW-1185">Reference proteome</keyword>
<dbReference type="Pfam" id="PF05545">
    <property type="entry name" value="FixQ"/>
    <property type="match status" value="1"/>
</dbReference>
<feature type="transmembrane region" description="Helical" evidence="2">
    <location>
        <begin position="6"/>
        <end position="27"/>
    </location>
</feature>
<dbReference type="RefSeq" id="WP_027313335.1">
    <property type="nucleotide sequence ID" value="NZ_JAUESS010000002.1"/>
</dbReference>
<comment type="caution">
    <text evidence="3">The sequence shown here is derived from an EMBL/GenBank/DDBJ whole genome shotgun (WGS) entry which is preliminary data.</text>
</comment>
<feature type="compositionally biased region" description="Basic and acidic residues" evidence="1">
    <location>
        <begin position="50"/>
        <end position="64"/>
    </location>
</feature>
<reference evidence="3 4" key="1">
    <citation type="submission" date="2024-09" db="EMBL/GenBank/DDBJ databases">
        <authorList>
            <person name="Sun Q."/>
            <person name="Mori K."/>
        </authorList>
    </citation>
    <scope>NUCLEOTIDE SEQUENCE [LARGE SCALE GENOMIC DNA]</scope>
    <source>
        <strain evidence="3 4">ATCC 51285</strain>
    </source>
</reference>
<evidence type="ECO:0000256" key="1">
    <source>
        <dbReference type="SAM" id="MobiDB-lite"/>
    </source>
</evidence>
<protein>
    <submittedName>
        <fullName evidence="3">CcoQ/FixQ family Cbb3-type cytochrome c oxidase assembly chaperone</fullName>
    </submittedName>
</protein>
<dbReference type="Proteomes" id="UP001589628">
    <property type="component" value="Unassembled WGS sequence"/>
</dbReference>
<evidence type="ECO:0000256" key="2">
    <source>
        <dbReference type="SAM" id="Phobius"/>
    </source>
</evidence>
<organism evidence="3 4">
    <name type="scientific">Balneatrix alpica</name>
    <dbReference type="NCBI Taxonomy" id="75684"/>
    <lineage>
        <taxon>Bacteria</taxon>
        <taxon>Pseudomonadati</taxon>
        <taxon>Pseudomonadota</taxon>
        <taxon>Gammaproteobacteria</taxon>
        <taxon>Oceanospirillales</taxon>
        <taxon>Balneatrichaceae</taxon>
        <taxon>Balneatrix</taxon>
    </lineage>
</organism>
<feature type="region of interest" description="Disordered" evidence="1">
    <location>
        <begin position="41"/>
        <end position="64"/>
    </location>
</feature>
<accession>A0ABV5Z6Z3</accession>
<evidence type="ECO:0000313" key="3">
    <source>
        <dbReference type="EMBL" id="MFB9885042.1"/>
    </source>
</evidence>
<name>A0ABV5Z6Z3_9GAMM</name>
<dbReference type="CDD" id="cd01324">
    <property type="entry name" value="cbb3_Oxidase_CcoQ"/>
    <property type="match status" value="1"/>
</dbReference>
<keyword evidence="2" id="KW-0812">Transmembrane</keyword>
<evidence type="ECO:0000313" key="4">
    <source>
        <dbReference type="Proteomes" id="UP001589628"/>
    </source>
</evidence>